<dbReference type="RefSeq" id="WP_306678675.1">
    <property type="nucleotide sequence ID" value="NZ_JAVDBT010000001.1"/>
</dbReference>
<accession>A0ABU0VUU3</accession>
<feature type="coiled-coil region" evidence="10">
    <location>
        <begin position="349"/>
        <end position="380"/>
    </location>
</feature>
<keyword evidence="6" id="KW-0067">ATP-binding</keyword>
<dbReference type="EMBL" id="JAVDBT010000001">
    <property type="protein sequence ID" value="MDQ2065035.1"/>
    <property type="molecule type" value="Genomic_DNA"/>
</dbReference>
<comment type="similarity">
    <text evidence="2 9">Belongs to the RecN family.</text>
</comment>
<dbReference type="InterPro" id="IPR004604">
    <property type="entry name" value="DNA_recomb/repair_RecN"/>
</dbReference>
<feature type="domain" description="RecF/RecN/SMC N-terminal" evidence="11">
    <location>
        <begin position="3"/>
        <end position="501"/>
    </location>
</feature>
<keyword evidence="10" id="KW-0175">Coiled coil</keyword>
<evidence type="ECO:0000256" key="6">
    <source>
        <dbReference type="ARBA" id="ARBA00022840"/>
    </source>
</evidence>
<dbReference type="Pfam" id="PF02463">
    <property type="entry name" value="SMC_N"/>
    <property type="match status" value="1"/>
</dbReference>
<dbReference type="PANTHER" id="PTHR11059:SF0">
    <property type="entry name" value="DNA REPAIR PROTEIN RECN"/>
    <property type="match status" value="1"/>
</dbReference>
<comment type="caution">
    <text evidence="12">The sequence shown here is derived from an EMBL/GenBank/DDBJ whole genome shotgun (WGS) entry which is preliminary data.</text>
</comment>
<evidence type="ECO:0000256" key="3">
    <source>
        <dbReference type="ARBA" id="ARBA00021315"/>
    </source>
</evidence>
<reference evidence="12 13" key="1">
    <citation type="submission" date="2023-08" db="EMBL/GenBank/DDBJ databases">
        <title>Characterization of two Paracoccaceae strains isolated from Phycosphere and proposal of Xinfangfangia lacusdiani sp. nov.</title>
        <authorList>
            <person name="Deng Y."/>
            <person name="Zhang Y.Q."/>
        </authorList>
    </citation>
    <scope>NUCLEOTIDE SEQUENCE [LARGE SCALE GENOMIC DNA]</scope>
    <source>
        <strain evidence="12 13">CPCC 101601</strain>
    </source>
</reference>
<evidence type="ECO:0000256" key="2">
    <source>
        <dbReference type="ARBA" id="ARBA00009441"/>
    </source>
</evidence>
<organism evidence="12 13">
    <name type="scientific">Pseudogemmobacter lacusdianii</name>
    <dbReference type="NCBI Taxonomy" id="3069608"/>
    <lineage>
        <taxon>Bacteria</taxon>
        <taxon>Pseudomonadati</taxon>
        <taxon>Pseudomonadota</taxon>
        <taxon>Alphaproteobacteria</taxon>
        <taxon>Rhodobacterales</taxon>
        <taxon>Paracoccaceae</taxon>
        <taxon>Pseudogemmobacter</taxon>
    </lineage>
</organism>
<evidence type="ECO:0000256" key="7">
    <source>
        <dbReference type="ARBA" id="ARBA00023204"/>
    </source>
</evidence>
<evidence type="ECO:0000256" key="10">
    <source>
        <dbReference type="SAM" id="Coils"/>
    </source>
</evidence>
<name>A0ABU0VUU3_9RHOB</name>
<dbReference type="Gene3D" id="3.40.50.300">
    <property type="entry name" value="P-loop containing nucleotide triphosphate hydrolases"/>
    <property type="match status" value="2"/>
</dbReference>
<evidence type="ECO:0000256" key="4">
    <source>
        <dbReference type="ARBA" id="ARBA00022741"/>
    </source>
</evidence>
<proteinExistence type="inferred from homology"/>
<keyword evidence="7 9" id="KW-0234">DNA repair</keyword>
<evidence type="ECO:0000313" key="13">
    <source>
        <dbReference type="Proteomes" id="UP001239680"/>
    </source>
</evidence>
<keyword evidence="4" id="KW-0547">Nucleotide-binding</keyword>
<dbReference type="SUPFAM" id="SSF52540">
    <property type="entry name" value="P-loop containing nucleoside triphosphate hydrolases"/>
    <property type="match status" value="2"/>
</dbReference>
<evidence type="ECO:0000259" key="11">
    <source>
        <dbReference type="Pfam" id="PF02463"/>
    </source>
</evidence>
<gene>
    <name evidence="12" type="primary">recN</name>
    <name evidence="12" type="ORF">Q9295_01505</name>
</gene>
<comment type="function">
    <text evidence="1 9">May be involved in recombinational repair of damaged DNA.</text>
</comment>
<dbReference type="Proteomes" id="UP001239680">
    <property type="component" value="Unassembled WGS sequence"/>
</dbReference>
<protein>
    <recommendedName>
        <fullName evidence="3 9">DNA repair protein RecN</fullName>
    </recommendedName>
    <alternativeName>
        <fullName evidence="8 9">Recombination protein N</fullName>
    </alternativeName>
</protein>
<keyword evidence="5 9" id="KW-0227">DNA damage</keyword>
<evidence type="ECO:0000313" key="12">
    <source>
        <dbReference type="EMBL" id="MDQ2065035.1"/>
    </source>
</evidence>
<dbReference type="NCBIfam" id="TIGR00634">
    <property type="entry name" value="recN"/>
    <property type="match status" value="1"/>
</dbReference>
<dbReference type="PIRSF" id="PIRSF003128">
    <property type="entry name" value="RecN"/>
    <property type="match status" value="1"/>
</dbReference>
<feature type="coiled-coil region" evidence="10">
    <location>
        <begin position="167"/>
        <end position="194"/>
    </location>
</feature>
<dbReference type="CDD" id="cd03241">
    <property type="entry name" value="ABC_RecN"/>
    <property type="match status" value="2"/>
</dbReference>
<evidence type="ECO:0000256" key="5">
    <source>
        <dbReference type="ARBA" id="ARBA00022763"/>
    </source>
</evidence>
<sequence>MLTSLEIRDLLIIDRLVLELGPGLNVLTGETGAGKSILLDSLGFVLGWRGRADIIRQGADRGEVTAVFSLATDHPAWALLAEAGIADAEAGEDLILRRVTTADGRKTAYINDRRVGGEVLRALSDLLVELHGQNDDRGLLNPRGHRQLLDEFGALDLAPLRRAWTAQRQAREALQAAEAAIARAKTEEEFLRHAVGELSKLGPQPGEEAELDAKRRLMQSAARIRDDISRAALALSDEGAEGRMRDAARWLEGVADRAEGRLDEPLAALNRAAIELSEALSGVESALQALDFNPQDLEALEERLFAIRALARKHGVAPDDLAGFAQGLSDRLEALDAGEAGLAKLATALREAEAAYAAEARAVQEKRQKAAKRLDQAMAKELAPLKMERAVFTTEIRPGEPGPEGADAVTFTVATNPGAPSGPLNRIASGGELSRFLLALKVCLTGHQSGLTLIFDEIDRGVGGATADAVGRRLKALSSSAQVLVVTHSPQVAALGAHHWRVEKRVVKGQTLSTVIALPQDERVEELARMLAGDTVTEAARAAARALLES</sequence>
<dbReference type="InterPro" id="IPR027417">
    <property type="entry name" value="P-loop_NTPase"/>
</dbReference>
<dbReference type="PANTHER" id="PTHR11059">
    <property type="entry name" value="DNA REPAIR PROTEIN RECN"/>
    <property type="match status" value="1"/>
</dbReference>
<keyword evidence="13" id="KW-1185">Reference proteome</keyword>
<evidence type="ECO:0000256" key="9">
    <source>
        <dbReference type="PIRNR" id="PIRNR003128"/>
    </source>
</evidence>
<evidence type="ECO:0000256" key="8">
    <source>
        <dbReference type="ARBA" id="ARBA00033408"/>
    </source>
</evidence>
<evidence type="ECO:0000256" key="1">
    <source>
        <dbReference type="ARBA" id="ARBA00003618"/>
    </source>
</evidence>
<dbReference type="InterPro" id="IPR003395">
    <property type="entry name" value="RecF/RecN/SMC_N"/>
</dbReference>